<dbReference type="InterPro" id="IPR012816">
    <property type="entry name" value="NADAR"/>
</dbReference>
<reference evidence="3" key="1">
    <citation type="journal article" date="2021" name="Genome Biol. Evol.">
        <title>The assembled and annotated genome of the fairy-ring fungus Marasmius oreades.</title>
        <authorList>
            <person name="Hiltunen M."/>
            <person name="Ament-Velasquez S.L."/>
            <person name="Johannesson H."/>
        </authorList>
    </citation>
    <scope>NUCLEOTIDE SEQUENCE</scope>
    <source>
        <strain evidence="3">03SP1</strain>
    </source>
</reference>
<organism evidence="3 4">
    <name type="scientific">Marasmius oreades</name>
    <name type="common">fairy-ring Marasmius</name>
    <dbReference type="NCBI Taxonomy" id="181124"/>
    <lineage>
        <taxon>Eukaryota</taxon>
        <taxon>Fungi</taxon>
        <taxon>Dikarya</taxon>
        <taxon>Basidiomycota</taxon>
        <taxon>Agaricomycotina</taxon>
        <taxon>Agaricomycetes</taxon>
        <taxon>Agaricomycetidae</taxon>
        <taxon>Agaricales</taxon>
        <taxon>Marasmiineae</taxon>
        <taxon>Marasmiaceae</taxon>
        <taxon>Marasmius</taxon>
    </lineage>
</organism>
<gene>
    <name evidence="3" type="ORF">E1B28_008355</name>
</gene>
<dbReference type="Proteomes" id="UP001049176">
    <property type="component" value="Chromosome 5"/>
</dbReference>
<dbReference type="Gene3D" id="1.10.357.40">
    <property type="entry name" value="YbiA-like"/>
    <property type="match status" value="1"/>
</dbReference>
<evidence type="ECO:0000313" key="4">
    <source>
        <dbReference type="Proteomes" id="UP001049176"/>
    </source>
</evidence>
<feature type="compositionally biased region" description="Basic and acidic residues" evidence="1">
    <location>
        <begin position="60"/>
        <end position="73"/>
    </location>
</feature>
<dbReference type="CDD" id="cd15457">
    <property type="entry name" value="NADAR"/>
    <property type="match status" value="1"/>
</dbReference>
<dbReference type="RefSeq" id="XP_043008436.1">
    <property type="nucleotide sequence ID" value="XM_043153152.1"/>
</dbReference>
<dbReference type="EMBL" id="CM032185">
    <property type="protein sequence ID" value="KAG7091966.1"/>
    <property type="molecule type" value="Genomic_DNA"/>
</dbReference>
<keyword evidence="4" id="KW-1185">Reference proteome</keyword>
<dbReference type="KEGG" id="more:E1B28_008355"/>
<dbReference type="NCBIfam" id="TIGR02464">
    <property type="entry name" value="ribofla_fusion"/>
    <property type="match status" value="1"/>
</dbReference>
<dbReference type="OrthoDB" id="206452at2759"/>
<feature type="region of interest" description="Disordered" evidence="1">
    <location>
        <begin position="49"/>
        <end position="73"/>
    </location>
</feature>
<feature type="domain" description="NADAR" evidence="2">
    <location>
        <begin position="21"/>
        <end position="218"/>
    </location>
</feature>
<evidence type="ECO:0000313" key="3">
    <source>
        <dbReference type="EMBL" id="KAG7091966.1"/>
    </source>
</evidence>
<dbReference type="AlphaFoldDB" id="A0A9P7UT79"/>
<proteinExistence type="predicted"/>
<dbReference type="GeneID" id="66077431"/>
<comment type="caution">
    <text evidence="3">The sequence shown here is derived from an EMBL/GenBank/DDBJ whole genome shotgun (WGS) entry which is preliminary data.</text>
</comment>
<name>A0A9P7UT79_9AGAR</name>
<dbReference type="Pfam" id="PF08719">
    <property type="entry name" value="NADAR"/>
    <property type="match status" value="1"/>
</dbReference>
<dbReference type="InterPro" id="IPR037238">
    <property type="entry name" value="YbiA-like_sf"/>
</dbReference>
<protein>
    <recommendedName>
        <fullName evidence="2">NADAR domain-containing protein</fullName>
    </recommendedName>
</protein>
<evidence type="ECO:0000259" key="2">
    <source>
        <dbReference type="Pfam" id="PF08719"/>
    </source>
</evidence>
<evidence type="ECO:0000256" key="1">
    <source>
        <dbReference type="SAM" id="MobiDB-lite"/>
    </source>
</evidence>
<dbReference type="SUPFAM" id="SSF143990">
    <property type="entry name" value="YbiA-like"/>
    <property type="match status" value="1"/>
</dbReference>
<sequence length="236" mass="26558">MPKSPSTNSTSTTATSENYVFFWKPNERDYGWASQWYPSPFTLQIEFPVTGDSHSSAPESKSKSKSKPEPELKECTFPTAEHYMMFRKALLFEDTSIAELVLSPSHSGTSQSDLAEIKALGRQVQNFDEDTWKAHRYRIVLDGNLAKFRQNPHLKDLLLSTGSRKHVEASPRDRIWGIGYGHVRAAKMVNGTPPQATEPKEWGLNLLGKALDEARKILQEEASSIGGFQFVDHRST</sequence>
<accession>A0A9P7UT79</accession>